<dbReference type="RefSeq" id="WP_078810066.1">
    <property type="nucleotide sequence ID" value="NZ_FUWM01000012.1"/>
</dbReference>
<reference evidence="3" key="1">
    <citation type="submission" date="2017-02" db="EMBL/GenBank/DDBJ databases">
        <authorList>
            <person name="Varghese N."/>
            <person name="Submissions S."/>
        </authorList>
    </citation>
    <scope>NUCLEOTIDE SEQUENCE [LARGE SCALE GENOMIC DNA]</scope>
    <source>
        <strain evidence="3">ATCC BAA-73</strain>
    </source>
</reference>
<protein>
    <submittedName>
        <fullName evidence="2">Uroporphyrinogen decarboxylase (URO-D)</fullName>
    </submittedName>
</protein>
<sequence>MMKLTDNWDELSSDEKFETRFESYRSPENIEFVDEEAEEDYKKAVDRLKDVIELREPDRVPIVPNMGFYPAEYAGITAEEAMYDYDKLGMAWEKFNKDFNFDFLVSTTMIGPGPVFETLDYQLYRWPGHGTDPDTSYQCVEDEYMKADEYDELIADPSGFWMRKYLPRIFGSLTPWSQLAPFTDLVELPFVGFSMFPVGMPDVQESFEKYMEAGKQAFEWMQAISEIDGRVSATYGRPGFIGGVTKAPFDVLSDTLRGTQPLMIDMFRRPEKILEAMEQIVPIMVETGVRAATANNSPMVFIPLHKGADSFMSREQFQKFYWPTLKKVLLGLIEEGCVPFLFVEGAYNKRLDLIADPDLPEERIYWLFDKTDMVEAKKHLGGKAAIGGNVSASLIKTGTPEDVKDYVKNLIDDVADGGGFILSTGVVVDDAEPENMQAIIEAGREYGVY</sequence>
<evidence type="ECO:0000259" key="1">
    <source>
        <dbReference type="Pfam" id="PF01208"/>
    </source>
</evidence>
<evidence type="ECO:0000313" key="2">
    <source>
        <dbReference type="EMBL" id="SJZ70603.1"/>
    </source>
</evidence>
<evidence type="ECO:0000313" key="3">
    <source>
        <dbReference type="Proteomes" id="UP000190625"/>
    </source>
</evidence>
<dbReference type="InterPro" id="IPR052024">
    <property type="entry name" value="Methanogen_methyltrans"/>
</dbReference>
<dbReference type="GO" id="GO:0004853">
    <property type="term" value="F:uroporphyrinogen decarboxylase activity"/>
    <property type="evidence" value="ECO:0007669"/>
    <property type="project" value="InterPro"/>
</dbReference>
<proteinExistence type="predicted"/>
<dbReference type="InterPro" id="IPR038071">
    <property type="entry name" value="UROD/MetE-like_sf"/>
</dbReference>
<feature type="domain" description="Uroporphyrinogen decarboxylase (URO-D)" evidence="1">
    <location>
        <begin position="241"/>
        <end position="446"/>
    </location>
</feature>
<dbReference type="GO" id="GO:0006779">
    <property type="term" value="P:porphyrin-containing compound biosynthetic process"/>
    <property type="evidence" value="ECO:0007669"/>
    <property type="project" value="InterPro"/>
</dbReference>
<dbReference type="Proteomes" id="UP000190625">
    <property type="component" value="Unassembled WGS sequence"/>
</dbReference>
<organism evidence="2 3">
    <name type="scientific">Selenihalanaerobacter shriftii</name>
    <dbReference type="NCBI Taxonomy" id="142842"/>
    <lineage>
        <taxon>Bacteria</taxon>
        <taxon>Bacillati</taxon>
        <taxon>Bacillota</taxon>
        <taxon>Clostridia</taxon>
        <taxon>Halanaerobiales</taxon>
        <taxon>Halobacteroidaceae</taxon>
        <taxon>Selenihalanaerobacter</taxon>
    </lineage>
</organism>
<accession>A0A1T4MUF4</accession>
<dbReference type="Pfam" id="PF01208">
    <property type="entry name" value="URO-D"/>
    <property type="match status" value="1"/>
</dbReference>
<dbReference type="EMBL" id="FUWM01000012">
    <property type="protein sequence ID" value="SJZ70603.1"/>
    <property type="molecule type" value="Genomic_DNA"/>
</dbReference>
<dbReference type="PANTHER" id="PTHR47099">
    <property type="entry name" value="METHYLCOBAMIDE:COM METHYLTRANSFERASE MTBA"/>
    <property type="match status" value="1"/>
</dbReference>
<gene>
    <name evidence="2" type="ORF">SAMN02745118_01593</name>
</gene>
<dbReference type="Gene3D" id="3.20.20.210">
    <property type="match status" value="1"/>
</dbReference>
<dbReference type="PANTHER" id="PTHR47099:SF1">
    <property type="entry name" value="METHYLCOBAMIDE:COM METHYLTRANSFERASE MTBA"/>
    <property type="match status" value="1"/>
</dbReference>
<name>A0A1T4MUF4_9FIRM</name>
<dbReference type="STRING" id="142842.SAMN02745118_01593"/>
<dbReference type="AlphaFoldDB" id="A0A1T4MUF4"/>
<keyword evidence="3" id="KW-1185">Reference proteome</keyword>
<dbReference type="SUPFAM" id="SSF51726">
    <property type="entry name" value="UROD/MetE-like"/>
    <property type="match status" value="1"/>
</dbReference>
<dbReference type="InterPro" id="IPR000257">
    <property type="entry name" value="Uroporphyrinogen_deCOase"/>
</dbReference>